<keyword evidence="7" id="KW-1003">Cell membrane</keyword>
<evidence type="ECO:0000256" key="3">
    <source>
        <dbReference type="ARBA" id="ARBA00010199"/>
    </source>
</evidence>
<feature type="transmembrane region" description="Helical" evidence="13">
    <location>
        <begin position="170"/>
        <end position="190"/>
    </location>
</feature>
<comment type="caution">
    <text evidence="14">The sequence shown here is derived from an EMBL/GenBank/DDBJ whole genome shotgun (WGS) entry which is preliminary data.</text>
</comment>
<name>A0ABS6FAX3_9FIRM</name>
<evidence type="ECO:0000256" key="5">
    <source>
        <dbReference type="ARBA" id="ARBA00022448"/>
    </source>
</evidence>
<evidence type="ECO:0000256" key="8">
    <source>
        <dbReference type="ARBA" id="ARBA00022692"/>
    </source>
</evidence>
<evidence type="ECO:0000256" key="12">
    <source>
        <dbReference type="ARBA" id="ARBA00031636"/>
    </source>
</evidence>
<evidence type="ECO:0000313" key="14">
    <source>
        <dbReference type="EMBL" id="MBU5627238.1"/>
    </source>
</evidence>
<feature type="transmembrane region" description="Helical" evidence="13">
    <location>
        <begin position="335"/>
        <end position="356"/>
    </location>
</feature>
<gene>
    <name evidence="14" type="ORF">KQI82_09995</name>
</gene>
<keyword evidence="15" id="KW-1185">Reference proteome</keyword>
<evidence type="ECO:0000256" key="9">
    <source>
        <dbReference type="ARBA" id="ARBA00022989"/>
    </source>
</evidence>
<evidence type="ECO:0000256" key="2">
    <source>
        <dbReference type="ARBA" id="ARBA00004651"/>
    </source>
</evidence>
<comment type="similarity">
    <text evidence="3">Belongs to the multi antimicrobial extrusion (MATE) (TC 2.A.66.1) family.</text>
</comment>
<keyword evidence="8 13" id="KW-0812">Transmembrane</keyword>
<feature type="transmembrane region" description="Helical" evidence="13">
    <location>
        <begin position="432"/>
        <end position="451"/>
    </location>
</feature>
<dbReference type="PIRSF" id="PIRSF006603">
    <property type="entry name" value="DinF"/>
    <property type="match status" value="1"/>
</dbReference>
<dbReference type="Proteomes" id="UP000787672">
    <property type="component" value="Unassembled WGS sequence"/>
</dbReference>
<dbReference type="RefSeq" id="WP_216632614.1">
    <property type="nucleotide sequence ID" value="NZ_JAHLQN010000001.1"/>
</dbReference>
<accession>A0ABS6FAX3</accession>
<keyword evidence="9 13" id="KW-1133">Transmembrane helix</keyword>
<evidence type="ECO:0000256" key="11">
    <source>
        <dbReference type="ARBA" id="ARBA00023136"/>
    </source>
</evidence>
<dbReference type="InterPro" id="IPR048279">
    <property type="entry name" value="MdtK-like"/>
</dbReference>
<feature type="transmembrane region" description="Helical" evidence="13">
    <location>
        <begin position="138"/>
        <end position="158"/>
    </location>
</feature>
<dbReference type="PANTHER" id="PTHR43298:SF2">
    <property type="entry name" value="FMN_FAD EXPORTER YEEO-RELATED"/>
    <property type="match status" value="1"/>
</dbReference>
<feature type="transmembrane region" description="Helical" evidence="13">
    <location>
        <begin position="98"/>
        <end position="118"/>
    </location>
</feature>
<comment type="function">
    <text evidence="1">Multidrug efflux pump.</text>
</comment>
<keyword evidence="11 13" id="KW-0472">Membrane</keyword>
<keyword evidence="10" id="KW-0406">Ion transport</keyword>
<feature type="transmembrane region" description="Helical" evidence="13">
    <location>
        <begin position="21"/>
        <end position="38"/>
    </location>
</feature>
<dbReference type="EMBL" id="JAHLQN010000001">
    <property type="protein sequence ID" value="MBU5627238.1"/>
    <property type="molecule type" value="Genomic_DNA"/>
</dbReference>
<dbReference type="InterPro" id="IPR050222">
    <property type="entry name" value="MATE_MdtK"/>
</dbReference>
<evidence type="ECO:0000256" key="1">
    <source>
        <dbReference type="ARBA" id="ARBA00003408"/>
    </source>
</evidence>
<keyword evidence="6" id="KW-0050">Antiport</keyword>
<feature type="transmembrane region" description="Helical" evidence="13">
    <location>
        <begin position="210"/>
        <end position="231"/>
    </location>
</feature>
<feature type="transmembrane region" description="Helical" evidence="13">
    <location>
        <begin position="50"/>
        <end position="77"/>
    </location>
</feature>
<dbReference type="Pfam" id="PF01554">
    <property type="entry name" value="MatE"/>
    <property type="match status" value="2"/>
</dbReference>
<evidence type="ECO:0000256" key="7">
    <source>
        <dbReference type="ARBA" id="ARBA00022475"/>
    </source>
</evidence>
<dbReference type="NCBIfam" id="TIGR00797">
    <property type="entry name" value="matE"/>
    <property type="match status" value="1"/>
</dbReference>
<sequence>MSMNNYGSTNKRELFRLVVRLSLPSMWAQVSSVVMQYIDAAMLGHLNADAAAAAGVVASVTWLFGGLCAALTTGFAVQAAQASGGGEQARARGIMRHGLWVAFSVGMCMALLGLWLSVRLPVWLGAEASIHGSAARYFQIYAVSMPFVQLNGYAAGMLQSSGNMRVPGMLTAGMYGMDVLFNYLLIFPTRRLELFHLPLTVPGAGLGVEGAALGTALSEIITGLLMLYMLLVRESGMKLRRGEPVFAPGLREVLGRAFRLGSPIALEQVVMRFAQTTVVGMIAPLGNVAMAAHSLAITAESFCYMPAYGIGLAQVAITGREIGAGDKKRARQMGWAGIGFAAMVTIALSVVLFLFAPQLMRMLTPDPELILLGTKILRIEAFAELMYGTQLVCAGILQGRGDTLVSSTLMLGSLWLVRVPLSMLLIRPLGLVGAWLAMSIELNVRGILFLLRFQFSKR</sequence>
<evidence type="ECO:0000256" key="13">
    <source>
        <dbReference type="SAM" id="Phobius"/>
    </source>
</evidence>
<keyword evidence="5" id="KW-0813">Transport</keyword>
<protein>
    <recommendedName>
        <fullName evidence="4">Probable multidrug resistance protein NorM</fullName>
    </recommendedName>
    <alternativeName>
        <fullName evidence="12">Multidrug-efflux transporter</fullName>
    </alternativeName>
</protein>
<evidence type="ECO:0000256" key="4">
    <source>
        <dbReference type="ARBA" id="ARBA00020268"/>
    </source>
</evidence>
<dbReference type="InterPro" id="IPR002528">
    <property type="entry name" value="MATE_fam"/>
</dbReference>
<evidence type="ECO:0000256" key="6">
    <source>
        <dbReference type="ARBA" id="ARBA00022449"/>
    </source>
</evidence>
<proteinExistence type="inferred from homology"/>
<evidence type="ECO:0000256" key="10">
    <source>
        <dbReference type="ARBA" id="ARBA00023065"/>
    </source>
</evidence>
<evidence type="ECO:0000313" key="15">
    <source>
        <dbReference type="Proteomes" id="UP000787672"/>
    </source>
</evidence>
<reference evidence="14 15" key="1">
    <citation type="submission" date="2021-06" db="EMBL/GenBank/DDBJ databases">
        <authorList>
            <person name="Sun Q."/>
            <person name="Li D."/>
        </authorList>
    </citation>
    <scope>NUCLEOTIDE SEQUENCE [LARGE SCALE GENOMIC DNA]</scope>
    <source>
        <strain evidence="14 15">MSJ-2</strain>
    </source>
</reference>
<dbReference type="CDD" id="cd13137">
    <property type="entry name" value="MATE_NorM_like"/>
    <property type="match status" value="1"/>
</dbReference>
<organism evidence="14 15">
    <name type="scientific">Dysosmobacter acutus</name>
    <dbReference type="NCBI Taxonomy" id="2841504"/>
    <lineage>
        <taxon>Bacteria</taxon>
        <taxon>Bacillati</taxon>
        <taxon>Bacillota</taxon>
        <taxon>Clostridia</taxon>
        <taxon>Eubacteriales</taxon>
        <taxon>Oscillospiraceae</taxon>
        <taxon>Dysosmobacter</taxon>
    </lineage>
</organism>
<dbReference type="PANTHER" id="PTHR43298">
    <property type="entry name" value="MULTIDRUG RESISTANCE PROTEIN NORM-RELATED"/>
    <property type="match status" value="1"/>
</dbReference>
<comment type="subcellular location">
    <subcellularLocation>
        <location evidence="2">Cell membrane</location>
        <topology evidence="2">Multi-pass membrane protein</topology>
    </subcellularLocation>
</comment>